<protein>
    <recommendedName>
        <fullName evidence="3">ShKT domain-containing protein</fullName>
    </recommendedName>
</protein>
<evidence type="ECO:0000313" key="4">
    <source>
        <dbReference type="EMBL" id="CAL4135384.1"/>
    </source>
</evidence>
<gene>
    <name evidence="4" type="ORF">MNOR_LOCUS27620</name>
</gene>
<keyword evidence="5" id="KW-1185">Reference proteome</keyword>
<dbReference type="Proteomes" id="UP001497623">
    <property type="component" value="Unassembled WGS sequence"/>
</dbReference>
<organism evidence="4 5">
    <name type="scientific">Meganyctiphanes norvegica</name>
    <name type="common">Northern krill</name>
    <name type="synonym">Thysanopoda norvegica</name>
    <dbReference type="NCBI Taxonomy" id="48144"/>
    <lineage>
        <taxon>Eukaryota</taxon>
        <taxon>Metazoa</taxon>
        <taxon>Ecdysozoa</taxon>
        <taxon>Arthropoda</taxon>
        <taxon>Crustacea</taxon>
        <taxon>Multicrustacea</taxon>
        <taxon>Malacostraca</taxon>
        <taxon>Eumalacostraca</taxon>
        <taxon>Eucarida</taxon>
        <taxon>Euphausiacea</taxon>
        <taxon>Euphausiidae</taxon>
        <taxon>Meganyctiphanes</taxon>
    </lineage>
</organism>
<feature type="disulfide bond" evidence="1">
    <location>
        <begin position="39"/>
        <end position="73"/>
    </location>
</feature>
<name>A0AAV2RNW9_MEGNR</name>
<reference evidence="4 5" key="1">
    <citation type="submission" date="2024-05" db="EMBL/GenBank/DDBJ databases">
        <authorList>
            <person name="Wallberg A."/>
        </authorList>
    </citation>
    <scope>NUCLEOTIDE SEQUENCE [LARGE SCALE GENOMIC DNA]</scope>
</reference>
<feature type="signal peptide" evidence="2">
    <location>
        <begin position="1"/>
        <end position="32"/>
    </location>
</feature>
<dbReference type="Gene3D" id="1.10.10.1940">
    <property type="match status" value="1"/>
</dbReference>
<dbReference type="PROSITE" id="PS51670">
    <property type="entry name" value="SHKT"/>
    <property type="match status" value="1"/>
</dbReference>
<keyword evidence="1" id="KW-1015">Disulfide bond</keyword>
<dbReference type="EMBL" id="CAXKWB010029360">
    <property type="protein sequence ID" value="CAL4135384.1"/>
    <property type="molecule type" value="Genomic_DNA"/>
</dbReference>
<dbReference type="SMART" id="SM00254">
    <property type="entry name" value="ShKT"/>
    <property type="match status" value="1"/>
</dbReference>
<keyword evidence="2" id="KW-0732">Signal</keyword>
<evidence type="ECO:0000313" key="5">
    <source>
        <dbReference type="Proteomes" id="UP001497623"/>
    </source>
</evidence>
<sequence>MPSGSVQASLVTMKSVIIICVVALTVLSAVVAQDNSFGCIDQVSQCPEWAKDGECENNPVWMRPNCPVSCDLCGMHICACIYLFVYLLYTSEFACNLLR</sequence>
<feature type="chain" id="PRO_5043651731" description="ShKT domain-containing protein" evidence="2">
    <location>
        <begin position="33"/>
        <end position="99"/>
    </location>
</feature>
<comment type="caution">
    <text evidence="1">Lacks conserved residue(s) required for the propagation of feature annotation.</text>
</comment>
<evidence type="ECO:0000259" key="3">
    <source>
        <dbReference type="PROSITE" id="PS51670"/>
    </source>
</evidence>
<feature type="domain" description="ShKT" evidence="3">
    <location>
        <begin position="39"/>
        <end position="73"/>
    </location>
</feature>
<dbReference type="InterPro" id="IPR003582">
    <property type="entry name" value="ShKT_dom"/>
</dbReference>
<proteinExistence type="predicted"/>
<comment type="caution">
    <text evidence="4">The sequence shown here is derived from an EMBL/GenBank/DDBJ whole genome shotgun (WGS) entry which is preliminary data.</text>
</comment>
<evidence type="ECO:0000256" key="1">
    <source>
        <dbReference type="PROSITE-ProRule" id="PRU01005"/>
    </source>
</evidence>
<dbReference type="Pfam" id="PF01549">
    <property type="entry name" value="ShK"/>
    <property type="match status" value="1"/>
</dbReference>
<dbReference type="AlphaFoldDB" id="A0AAV2RNW9"/>
<accession>A0AAV2RNW9</accession>
<evidence type="ECO:0000256" key="2">
    <source>
        <dbReference type="SAM" id="SignalP"/>
    </source>
</evidence>